<evidence type="ECO:0000313" key="2">
    <source>
        <dbReference type="EMBL" id="OSX75427.1"/>
    </source>
</evidence>
<keyword evidence="3" id="KW-1185">Reference proteome</keyword>
<dbReference type="Proteomes" id="UP000218209">
    <property type="component" value="Unassembled WGS sequence"/>
</dbReference>
<dbReference type="AlphaFoldDB" id="A0A1X6P3M1"/>
<proteinExistence type="predicted"/>
<evidence type="ECO:0000256" key="1">
    <source>
        <dbReference type="SAM" id="MobiDB-lite"/>
    </source>
</evidence>
<dbReference type="EMBL" id="KV918904">
    <property type="protein sequence ID" value="OSX75427.1"/>
    <property type="molecule type" value="Genomic_DNA"/>
</dbReference>
<feature type="region of interest" description="Disordered" evidence="1">
    <location>
        <begin position="107"/>
        <end position="229"/>
    </location>
</feature>
<protein>
    <submittedName>
        <fullName evidence="2">Uncharacterized protein</fullName>
    </submittedName>
</protein>
<name>A0A1X6P3M1_PORUM</name>
<gene>
    <name evidence="2" type="ORF">BU14_0237s0020</name>
</gene>
<accession>A0A1X6P3M1</accession>
<reference evidence="2 3" key="1">
    <citation type="submission" date="2017-03" db="EMBL/GenBank/DDBJ databases">
        <title>WGS assembly of Porphyra umbilicalis.</title>
        <authorList>
            <person name="Brawley S.H."/>
            <person name="Blouin N.A."/>
            <person name="Ficko-Blean E."/>
            <person name="Wheeler G.L."/>
            <person name="Lohr M."/>
            <person name="Goodson H.V."/>
            <person name="Jenkins J.W."/>
            <person name="Blaby-Haas C.E."/>
            <person name="Helliwell K.E."/>
            <person name="Chan C."/>
            <person name="Marriage T."/>
            <person name="Bhattacharya D."/>
            <person name="Klein A.S."/>
            <person name="Badis Y."/>
            <person name="Brodie J."/>
            <person name="Cao Y."/>
            <person name="Collen J."/>
            <person name="Dittami S.M."/>
            <person name="Gachon C.M."/>
            <person name="Green B.R."/>
            <person name="Karpowicz S."/>
            <person name="Kim J.W."/>
            <person name="Kudahl U."/>
            <person name="Lin S."/>
            <person name="Michel G."/>
            <person name="Mittag M."/>
            <person name="Olson B.J."/>
            <person name="Pangilinan J."/>
            <person name="Peng Y."/>
            <person name="Qiu H."/>
            <person name="Shu S."/>
            <person name="Singer J.T."/>
            <person name="Smith A.G."/>
            <person name="Sprecher B.N."/>
            <person name="Wagner V."/>
            <person name="Wang W."/>
            <person name="Wang Z.-Y."/>
            <person name="Yan J."/>
            <person name="Yarish C."/>
            <person name="Zoeuner-Riek S."/>
            <person name="Zhuang Y."/>
            <person name="Zou Y."/>
            <person name="Lindquist E.A."/>
            <person name="Grimwood J."/>
            <person name="Barry K."/>
            <person name="Rokhsar D.S."/>
            <person name="Schmutz J."/>
            <person name="Stiller J.W."/>
            <person name="Grossman A.R."/>
            <person name="Prochnik S.E."/>
        </authorList>
    </citation>
    <scope>NUCLEOTIDE SEQUENCE [LARGE SCALE GENOMIC DNA]</scope>
    <source>
        <strain evidence="2">4086291</strain>
    </source>
</reference>
<evidence type="ECO:0000313" key="3">
    <source>
        <dbReference type="Proteomes" id="UP000218209"/>
    </source>
</evidence>
<organism evidence="2 3">
    <name type="scientific">Porphyra umbilicalis</name>
    <name type="common">Purple laver</name>
    <name type="synonym">Red alga</name>
    <dbReference type="NCBI Taxonomy" id="2786"/>
    <lineage>
        <taxon>Eukaryota</taxon>
        <taxon>Rhodophyta</taxon>
        <taxon>Bangiophyceae</taxon>
        <taxon>Bangiales</taxon>
        <taxon>Bangiaceae</taxon>
        <taxon>Porphyra</taxon>
    </lineage>
</organism>
<feature type="region of interest" description="Disordered" evidence="1">
    <location>
        <begin position="68"/>
        <end position="91"/>
    </location>
</feature>
<sequence length="229" mass="22381">MEGVAADAEGATPSNFQTCDRGTRGSHGLLMLYAARVGLPVLAPAPAFPLSLHLSPFGMIEAPPCTRLQSEAEVEPRLPSSVHGGSSDVHHRGGACAAATARLPVVAPTSDGGAPGKAAEGEAADGAGSPPRGAPNGAADALRRGGDRAAAAAHPLVDSPLSDGDALDMVGNNGMVGGAGDPPRGASEGTPDEHQHGGDSEAAAARPLVDSPSSDGVALHGMGYGGAAE</sequence>